<protein>
    <recommendedName>
        <fullName evidence="5">Cthe-2314-like HEPN domain-containing protein</fullName>
    </recommendedName>
</protein>
<dbReference type="EMBL" id="JAMQPL010000013">
    <property type="protein sequence ID" value="MCW7532193.1"/>
    <property type="molecule type" value="Genomic_DNA"/>
</dbReference>
<comment type="caution">
    <text evidence="2">The sequence shown here is derived from an EMBL/GenBank/DDBJ whole genome shotgun (WGS) entry which is preliminary data.</text>
</comment>
<gene>
    <name evidence="1" type="ORF">ND861_18425</name>
    <name evidence="2" type="ORF">ND862_18385</name>
</gene>
<dbReference type="Proteomes" id="UP001208540">
    <property type="component" value="Unassembled WGS sequence"/>
</dbReference>
<evidence type="ECO:0000313" key="1">
    <source>
        <dbReference type="EMBL" id="MCW7528340.1"/>
    </source>
</evidence>
<sequence>MNPKLLEKEKEKIYKYFPSYLAVWNQVVGKVPAKVKNEELYSYYAYVCTRDFADRYQFAWTAFFESLREFSLHRRLRLSEHPRMSSVFYFRYHFDYAILSLFSALNHLLSSYFYFYGKQNEIEVRTRTIGEIINPKNASKIPSELKQFAEKFSLDRRYQLIEGYRHAWTHQGIPKIEGEYRPKRNNPIEKHGFAKNILGLVQTNEGYAMVDWSDDADYTVHKLVSSASWLYKIMGEEAVMHFQHVKNSLNFTLNLEDLFGRS</sequence>
<evidence type="ECO:0000313" key="3">
    <source>
        <dbReference type="Proteomes" id="UP001208540"/>
    </source>
</evidence>
<reference evidence="2 4" key="1">
    <citation type="submission" date="2022-06" db="EMBL/GenBank/DDBJ databases">
        <title>Leptospira isolates from biofilms formed at urban environments.</title>
        <authorList>
            <person name="Ribeiro P.S."/>
            <person name="Sousa T."/>
            <person name="Carvalho N."/>
            <person name="Aburjaile F."/>
            <person name="Neves F."/>
            <person name="Oliveira D."/>
            <person name="Blanco L."/>
            <person name="Lima J."/>
            <person name="Costa F."/>
            <person name="Brenig B."/>
            <person name="Soares S."/>
            <person name="Ramos R."/>
            <person name="Goes-Neto A."/>
            <person name="Matiuzzi M."/>
            <person name="Azevedo V."/>
            <person name="Ristow P."/>
        </authorList>
    </citation>
    <scope>NUCLEOTIDE SEQUENCE</scope>
    <source>
        <strain evidence="1 4">VSF19</strain>
        <strain evidence="2">VSF20</strain>
    </source>
</reference>
<dbReference type="RefSeq" id="WP_135630478.1">
    <property type="nucleotide sequence ID" value="NZ_JAMQPL010000013.1"/>
</dbReference>
<accession>A0AAW5VRG7</accession>
<dbReference type="AlphaFoldDB" id="A0AAW5VRG7"/>
<dbReference type="EMBL" id="JAMQPM010000013">
    <property type="protein sequence ID" value="MCW7528340.1"/>
    <property type="molecule type" value="Genomic_DNA"/>
</dbReference>
<organism evidence="2 3">
    <name type="scientific">Leptospira soteropolitanensis</name>
    <dbReference type="NCBI Taxonomy" id="2950025"/>
    <lineage>
        <taxon>Bacteria</taxon>
        <taxon>Pseudomonadati</taxon>
        <taxon>Spirochaetota</taxon>
        <taxon>Spirochaetia</taxon>
        <taxon>Leptospirales</taxon>
        <taxon>Leptospiraceae</taxon>
        <taxon>Leptospira</taxon>
    </lineage>
</organism>
<evidence type="ECO:0008006" key="5">
    <source>
        <dbReference type="Google" id="ProtNLM"/>
    </source>
</evidence>
<dbReference type="Proteomes" id="UP001208912">
    <property type="component" value="Unassembled WGS sequence"/>
</dbReference>
<evidence type="ECO:0000313" key="2">
    <source>
        <dbReference type="EMBL" id="MCW7532193.1"/>
    </source>
</evidence>
<evidence type="ECO:0000313" key="4">
    <source>
        <dbReference type="Proteomes" id="UP001208912"/>
    </source>
</evidence>
<name>A0AAW5VRG7_9LEPT</name>
<proteinExistence type="predicted"/>
<keyword evidence="4" id="KW-1185">Reference proteome</keyword>